<organism evidence="1 2">
    <name type="scientific">Mesorhizobium escarrei</name>
    <dbReference type="NCBI Taxonomy" id="666018"/>
    <lineage>
        <taxon>Bacteria</taxon>
        <taxon>Pseudomonadati</taxon>
        <taxon>Pseudomonadota</taxon>
        <taxon>Alphaproteobacteria</taxon>
        <taxon>Hyphomicrobiales</taxon>
        <taxon>Phyllobacteriaceae</taxon>
        <taxon>Mesorhizobium</taxon>
    </lineage>
</organism>
<sequence length="39" mass="4397">MRQALRAELEPQGQWPVRLRSDLAKALSNSYIVLENVSG</sequence>
<dbReference type="EMBL" id="CAKXZT010000144">
    <property type="protein sequence ID" value="CAH2405586.1"/>
    <property type="molecule type" value="Genomic_DNA"/>
</dbReference>
<gene>
    <name evidence="1" type="ORF">MES5069_480005</name>
</gene>
<keyword evidence="2" id="KW-1185">Reference proteome</keyword>
<dbReference type="Proteomes" id="UP001153050">
    <property type="component" value="Unassembled WGS sequence"/>
</dbReference>
<protein>
    <submittedName>
        <fullName evidence="1">Uncharacterized protein</fullName>
    </submittedName>
</protein>
<evidence type="ECO:0000313" key="1">
    <source>
        <dbReference type="EMBL" id="CAH2405586.1"/>
    </source>
</evidence>
<evidence type="ECO:0000313" key="2">
    <source>
        <dbReference type="Proteomes" id="UP001153050"/>
    </source>
</evidence>
<accession>A0ABM9SFT4</accession>
<proteinExistence type="predicted"/>
<name>A0ABM9SFT4_9HYPH</name>
<reference evidence="1 2" key="1">
    <citation type="submission" date="2022-03" db="EMBL/GenBank/DDBJ databases">
        <authorList>
            <person name="Brunel B."/>
        </authorList>
    </citation>
    <scope>NUCLEOTIDE SEQUENCE [LARGE SCALE GENOMIC DNA]</scope>
    <source>
        <strain evidence="1">STM5069sample</strain>
    </source>
</reference>
<comment type="caution">
    <text evidence="1">The sequence shown here is derived from an EMBL/GenBank/DDBJ whole genome shotgun (WGS) entry which is preliminary data.</text>
</comment>